<keyword evidence="4" id="KW-1185">Reference proteome</keyword>
<name>A0A3N0CMQ1_9ACTN</name>
<feature type="domain" description="DUF6924" evidence="2">
    <location>
        <begin position="54"/>
        <end position="206"/>
    </location>
</feature>
<feature type="chain" id="PRO_5038494957" description="DUF6924 domain-containing protein" evidence="1">
    <location>
        <begin position="26"/>
        <end position="209"/>
    </location>
</feature>
<feature type="signal peptide" evidence="1">
    <location>
        <begin position="1"/>
        <end position="25"/>
    </location>
</feature>
<dbReference type="OrthoDB" id="7854965at2"/>
<dbReference type="Proteomes" id="UP000267128">
    <property type="component" value="Unassembled WGS sequence"/>
</dbReference>
<dbReference type="PROSITE" id="PS51257">
    <property type="entry name" value="PROKAR_LIPOPROTEIN"/>
    <property type="match status" value="1"/>
</dbReference>
<gene>
    <name evidence="3" type="ORF">EFK50_07355</name>
</gene>
<keyword evidence="1" id="KW-0732">Signal</keyword>
<evidence type="ECO:0000313" key="4">
    <source>
        <dbReference type="Proteomes" id="UP000267128"/>
    </source>
</evidence>
<evidence type="ECO:0000259" key="2">
    <source>
        <dbReference type="Pfam" id="PF21962"/>
    </source>
</evidence>
<accession>A0A3N0CMQ1</accession>
<sequence length="209" mass="22284">MGWTKINVFLAVALGGVLLSGCGDAGTAEVPASSGKTGAEPMSVLVEAFGSGATPLVRVDFADDSAWQKVIDEVIRPVNLEDPEAEPTEDDYQPHVEQVADRHFDGLAPADIAAEWDRAQDVAGYALIADARSMAEAAAGGEITVVYLDLTPTPELEAEFGWKYGRSFRTLTSEIASIEANLSISNMDFDEFADGVDPHDAVFRGFAEE</sequence>
<dbReference type="RefSeq" id="WP_123226912.1">
    <property type="nucleotide sequence ID" value="NZ_RJSE01000005.1"/>
</dbReference>
<evidence type="ECO:0000256" key="1">
    <source>
        <dbReference type="SAM" id="SignalP"/>
    </source>
</evidence>
<dbReference type="Pfam" id="PF21962">
    <property type="entry name" value="DUF6924"/>
    <property type="match status" value="1"/>
</dbReference>
<evidence type="ECO:0000313" key="3">
    <source>
        <dbReference type="EMBL" id="RNL64336.1"/>
    </source>
</evidence>
<dbReference type="EMBL" id="RJSE01000005">
    <property type="protein sequence ID" value="RNL64336.1"/>
    <property type="molecule type" value="Genomic_DNA"/>
</dbReference>
<comment type="caution">
    <text evidence="3">The sequence shown here is derived from an EMBL/GenBank/DDBJ whole genome shotgun (WGS) entry which is preliminary data.</text>
</comment>
<reference evidence="3 4" key="1">
    <citation type="submission" date="2018-11" db="EMBL/GenBank/DDBJ databases">
        <authorList>
            <person name="Li F."/>
        </authorList>
    </citation>
    <scope>NUCLEOTIDE SEQUENCE [LARGE SCALE GENOMIC DNA]</scope>
    <source>
        <strain evidence="3 4">Gsoil 097</strain>
    </source>
</reference>
<proteinExistence type="predicted"/>
<organism evidence="3 4">
    <name type="scientific">Nocardioides marmoriginsengisoli</name>
    <dbReference type="NCBI Taxonomy" id="661483"/>
    <lineage>
        <taxon>Bacteria</taxon>
        <taxon>Bacillati</taxon>
        <taxon>Actinomycetota</taxon>
        <taxon>Actinomycetes</taxon>
        <taxon>Propionibacteriales</taxon>
        <taxon>Nocardioidaceae</taxon>
        <taxon>Nocardioides</taxon>
    </lineage>
</organism>
<protein>
    <recommendedName>
        <fullName evidence="2">DUF6924 domain-containing protein</fullName>
    </recommendedName>
</protein>
<dbReference type="AlphaFoldDB" id="A0A3N0CMQ1"/>
<dbReference type="InterPro" id="IPR053832">
    <property type="entry name" value="DUF6924"/>
</dbReference>